<protein>
    <submittedName>
        <fullName evidence="2">Glycosyltransferase</fullName>
    </submittedName>
</protein>
<dbReference type="InterPro" id="IPR029044">
    <property type="entry name" value="Nucleotide-diphossugar_trans"/>
</dbReference>
<accession>A0ABS1UUX3</accession>
<gene>
    <name evidence="2" type="ORF">JMF97_28790</name>
</gene>
<feature type="domain" description="Glycosyltransferase 2-like" evidence="1">
    <location>
        <begin position="45"/>
        <end position="131"/>
    </location>
</feature>
<proteinExistence type="predicted"/>
<evidence type="ECO:0000313" key="2">
    <source>
        <dbReference type="EMBL" id="MBL6280166.1"/>
    </source>
</evidence>
<dbReference type="PANTHER" id="PTHR22916">
    <property type="entry name" value="GLYCOSYLTRANSFERASE"/>
    <property type="match status" value="1"/>
</dbReference>
<dbReference type="RefSeq" id="WP_203224394.1">
    <property type="nucleotide sequence ID" value="NZ_JAETXL010000015.1"/>
</dbReference>
<dbReference type="CDD" id="cd00761">
    <property type="entry name" value="Glyco_tranf_GTA_type"/>
    <property type="match status" value="1"/>
</dbReference>
<dbReference type="SUPFAM" id="SSF53448">
    <property type="entry name" value="Nucleotide-diphospho-sugar transferases"/>
    <property type="match status" value="1"/>
</dbReference>
<sequence>MTKIPALAADSGFTAALHQAPAHSVSAVLATYNRCPFDPAVRLRDNPLTWALDTLRGQAGDVLAEIVVVDDGSTDYTPDVLDLYRATPGVPVRVIRLAAHAGAHTARNAAVAAAGCRWQLFGDDDCVFTPYVAAGAAHTMHILHEQDPANGAVMLPFYYRALRPHQSHPQAQIGRLDPARARFSTHFHTWPAEYGSNPPRLDSPAGIVAPLPVELIGGTALLDADALRRIGGFVDLSGWASSYSDHLHLSADLTDTGTRLWHCPDPRLSAAHLKWGAIGRYPMHAEDLTTPLPILDRPLADLITLAAKPRTGTGCRVPEHLFHEEMIGSFFAFFAGRSLPGASTWAARCWHDFVTHGQVYSAAVAETPPPEQRVAAWRAGLARGARAAATGPTARTAAELATVLDRVCADVGQPPINL</sequence>
<dbReference type="Proteomes" id="UP000661193">
    <property type="component" value="Unassembled WGS sequence"/>
</dbReference>
<reference evidence="2 3" key="1">
    <citation type="submission" date="2021-01" db="EMBL/GenBank/DDBJ databases">
        <title>Genome sequencing of Micromonospora fiedleri MG-37.</title>
        <authorList>
            <person name="Moreland P.E.J."/>
            <person name="Stach J.E.M."/>
        </authorList>
    </citation>
    <scope>NUCLEOTIDE SEQUENCE [LARGE SCALE GENOMIC DNA]</scope>
    <source>
        <strain evidence="2 3">MG-37</strain>
    </source>
</reference>
<comment type="caution">
    <text evidence="2">The sequence shown here is derived from an EMBL/GenBank/DDBJ whole genome shotgun (WGS) entry which is preliminary data.</text>
</comment>
<organism evidence="2 3">
    <name type="scientific">Micromonospora fiedleri</name>
    <dbReference type="NCBI Taxonomy" id="1157498"/>
    <lineage>
        <taxon>Bacteria</taxon>
        <taxon>Bacillati</taxon>
        <taxon>Actinomycetota</taxon>
        <taxon>Actinomycetes</taxon>
        <taxon>Micromonosporales</taxon>
        <taxon>Micromonosporaceae</taxon>
        <taxon>Micromonospora</taxon>
    </lineage>
</organism>
<dbReference type="EMBL" id="JAETXL010000015">
    <property type="protein sequence ID" value="MBL6280166.1"/>
    <property type="molecule type" value="Genomic_DNA"/>
</dbReference>
<keyword evidence="3" id="KW-1185">Reference proteome</keyword>
<dbReference type="Pfam" id="PF00535">
    <property type="entry name" value="Glycos_transf_2"/>
    <property type="match status" value="1"/>
</dbReference>
<dbReference type="InterPro" id="IPR001173">
    <property type="entry name" value="Glyco_trans_2-like"/>
</dbReference>
<evidence type="ECO:0000313" key="3">
    <source>
        <dbReference type="Proteomes" id="UP000661193"/>
    </source>
</evidence>
<evidence type="ECO:0000259" key="1">
    <source>
        <dbReference type="Pfam" id="PF00535"/>
    </source>
</evidence>
<name>A0ABS1UUX3_9ACTN</name>
<dbReference type="Gene3D" id="3.90.550.10">
    <property type="entry name" value="Spore Coat Polysaccharide Biosynthesis Protein SpsA, Chain A"/>
    <property type="match status" value="1"/>
</dbReference>